<comment type="caution">
    <text evidence="2">The sequence shown here is derived from an EMBL/GenBank/DDBJ whole genome shotgun (WGS) entry which is preliminary data.</text>
</comment>
<proteinExistence type="predicted"/>
<evidence type="ECO:0000313" key="3">
    <source>
        <dbReference type="Proteomes" id="UP000886653"/>
    </source>
</evidence>
<sequence>MSNDRQVPPHIDNLNQQSLDGPPSSHGIPSLIGKHPPSTTSSTNAEVLQAIGTLSNTVQQLASDMSKIKLNSAYHQEMRPPSHFATYCPPPISNPHNYYLPNTNLYVPPNH</sequence>
<feature type="region of interest" description="Disordered" evidence="1">
    <location>
        <begin position="1"/>
        <end position="43"/>
    </location>
</feature>
<evidence type="ECO:0000256" key="1">
    <source>
        <dbReference type="SAM" id="MobiDB-lite"/>
    </source>
</evidence>
<dbReference type="AlphaFoldDB" id="A0A9P6TGV1"/>
<dbReference type="Proteomes" id="UP000886653">
    <property type="component" value="Unassembled WGS sequence"/>
</dbReference>
<name>A0A9P6TGV1_9BASI</name>
<organism evidence="2 3">
    <name type="scientific">Cronartium quercuum f. sp. fusiforme G11</name>
    <dbReference type="NCBI Taxonomy" id="708437"/>
    <lineage>
        <taxon>Eukaryota</taxon>
        <taxon>Fungi</taxon>
        <taxon>Dikarya</taxon>
        <taxon>Basidiomycota</taxon>
        <taxon>Pucciniomycotina</taxon>
        <taxon>Pucciniomycetes</taxon>
        <taxon>Pucciniales</taxon>
        <taxon>Coleosporiaceae</taxon>
        <taxon>Cronartium</taxon>
    </lineage>
</organism>
<dbReference type="EMBL" id="MU167215">
    <property type="protein sequence ID" value="KAG0151120.1"/>
    <property type="molecule type" value="Genomic_DNA"/>
</dbReference>
<evidence type="ECO:0000313" key="2">
    <source>
        <dbReference type="EMBL" id="KAG0151120.1"/>
    </source>
</evidence>
<keyword evidence="3" id="KW-1185">Reference proteome</keyword>
<reference evidence="2" key="1">
    <citation type="submission" date="2013-11" db="EMBL/GenBank/DDBJ databases">
        <title>Genome sequence of the fusiform rust pathogen reveals effectors for host alternation and coevolution with pine.</title>
        <authorList>
            <consortium name="DOE Joint Genome Institute"/>
            <person name="Smith K."/>
            <person name="Pendleton A."/>
            <person name="Kubisiak T."/>
            <person name="Anderson C."/>
            <person name="Salamov A."/>
            <person name="Aerts A."/>
            <person name="Riley R."/>
            <person name="Clum A."/>
            <person name="Lindquist E."/>
            <person name="Ence D."/>
            <person name="Campbell M."/>
            <person name="Kronenberg Z."/>
            <person name="Feau N."/>
            <person name="Dhillon B."/>
            <person name="Hamelin R."/>
            <person name="Burleigh J."/>
            <person name="Smith J."/>
            <person name="Yandell M."/>
            <person name="Nelson C."/>
            <person name="Grigoriev I."/>
            <person name="Davis J."/>
        </authorList>
    </citation>
    <scope>NUCLEOTIDE SEQUENCE</scope>
    <source>
        <strain evidence="2">G11</strain>
    </source>
</reference>
<protein>
    <submittedName>
        <fullName evidence="2">Uncharacterized protein</fullName>
    </submittedName>
</protein>
<accession>A0A9P6TGV1</accession>
<gene>
    <name evidence="2" type="ORF">CROQUDRAFT_87248</name>
</gene>